<feature type="domain" description="Bacterial shufflon protein N-terminal" evidence="1">
    <location>
        <begin position="37"/>
        <end position="243"/>
    </location>
</feature>
<proteinExistence type="predicted"/>
<dbReference type="EMBL" id="JABEQN010000008">
    <property type="protein sequence ID" value="MBB2193739.1"/>
    <property type="molecule type" value="Genomic_DNA"/>
</dbReference>
<sequence length="500" mass="51889">MSSLIGVMIATLITLTILPRYFGMIENGTTQAVNATTAGQFQALLKAAQLYIDKHGSDLASTVPVGGTSPIDISALIADGDLPSGFTTVNPYRQNWQIYVRQPESKTLDAIVESSDGITLTGQSAVAIASLTGAQGGFVPEDGMFGSMNSSNAYGASGSWQLPLAGLPNPGPGHLYGILVGANASSETTDYLYRDSVAGHPELNTMRASLDMGGNDINDANNVNATRGVFNAGNPNGGYGGVKVGSAYLYGDDNDAAVRTPGTVYMQHYDGTPANIGADTGYFTRNIGVNGLDPYAGLPAGWGGGLHAKDGYFEGTIATGTGGNQSNIITNYGYVKVGDHVDIQDHASVLNPGCGLWVSGACFYGDTTNAAVETPGSVSMQHYDGTNADLQADHATFTSVRLGTDGGNAWPGNSCGPNGTIAAKADGSGRLLSCLNGTWQIPPAQISTYVPTTTLRYTGYNRPNPVTGGYSCPPGTTDMNIEQLWYGDYGFSSLHLCSAE</sequence>
<evidence type="ECO:0000313" key="5">
    <source>
        <dbReference type="Proteomes" id="UP000561077"/>
    </source>
</evidence>
<accession>A0A7W4IKP1</accession>
<organism evidence="2 5">
    <name type="scientific">Gluconacetobacter dulcium</name>
    <dbReference type="NCBI Taxonomy" id="2729096"/>
    <lineage>
        <taxon>Bacteria</taxon>
        <taxon>Pseudomonadati</taxon>
        <taxon>Pseudomonadota</taxon>
        <taxon>Alphaproteobacteria</taxon>
        <taxon>Acetobacterales</taxon>
        <taxon>Acetobacteraceae</taxon>
        <taxon>Gluconacetobacter</taxon>
    </lineage>
</organism>
<dbReference type="RefSeq" id="WP_182973699.1">
    <property type="nucleotide sequence ID" value="NZ_JABEQN010000008.1"/>
</dbReference>
<evidence type="ECO:0000313" key="2">
    <source>
        <dbReference type="EMBL" id="MBB2164494.1"/>
    </source>
</evidence>
<gene>
    <name evidence="2" type="primary">pilV</name>
    <name evidence="3" type="ORF">HLH25_08795</name>
    <name evidence="2" type="ORF">HLH26_08060</name>
</gene>
<name>A0A7W4IKP1_9PROT</name>
<dbReference type="Proteomes" id="UP000561077">
    <property type="component" value="Unassembled WGS sequence"/>
</dbReference>
<dbReference type="InterPro" id="IPR007001">
    <property type="entry name" value="Shufflon_N"/>
</dbReference>
<protein>
    <submittedName>
        <fullName evidence="2">Shufflon system plasmid conjugative transfer pilus tip adhesin PilV</fullName>
    </submittedName>
</protein>
<evidence type="ECO:0000313" key="3">
    <source>
        <dbReference type="EMBL" id="MBB2193739.1"/>
    </source>
</evidence>
<keyword evidence="4" id="KW-1185">Reference proteome</keyword>
<dbReference type="EMBL" id="JABEQO010000008">
    <property type="protein sequence ID" value="MBB2164494.1"/>
    <property type="molecule type" value="Genomic_DNA"/>
</dbReference>
<evidence type="ECO:0000313" key="4">
    <source>
        <dbReference type="Proteomes" id="UP000540490"/>
    </source>
</evidence>
<dbReference type="AlphaFoldDB" id="A0A7W4IKP1"/>
<evidence type="ECO:0000259" key="1">
    <source>
        <dbReference type="Pfam" id="PF04917"/>
    </source>
</evidence>
<reference evidence="4 5" key="1">
    <citation type="submission" date="2020-04" db="EMBL/GenBank/DDBJ databases">
        <title>Description of novel Gluconacetobacter.</title>
        <authorList>
            <person name="Sombolestani A."/>
        </authorList>
    </citation>
    <scope>NUCLEOTIDE SEQUENCE [LARGE SCALE GENOMIC DNA]</scope>
    <source>
        <strain evidence="3 4">LMG 1728</strain>
        <strain evidence="2 5">LMG 1731</strain>
    </source>
</reference>
<dbReference type="Pfam" id="PF04917">
    <property type="entry name" value="Shufflon_N"/>
    <property type="match status" value="1"/>
</dbReference>
<comment type="caution">
    <text evidence="2">The sequence shown here is derived from an EMBL/GenBank/DDBJ whole genome shotgun (WGS) entry which is preliminary data.</text>
</comment>
<dbReference type="Proteomes" id="UP000540490">
    <property type="component" value="Unassembled WGS sequence"/>
</dbReference>